<organism evidence="1 2">
    <name type="scientific">Aromia moschata</name>
    <dbReference type="NCBI Taxonomy" id="1265417"/>
    <lineage>
        <taxon>Eukaryota</taxon>
        <taxon>Metazoa</taxon>
        <taxon>Ecdysozoa</taxon>
        <taxon>Arthropoda</taxon>
        <taxon>Hexapoda</taxon>
        <taxon>Insecta</taxon>
        <taxon>Pterygota</taxon>
        <taxon>Neoptera</taxon>
        <taxon>Endopterygota</taxon>
        <taxon>Coleoptera</taxon>
        <taxon>Polyphaga</taxon>
        <taxon>Cucujiformia</taxon>
        <taxon>Chrysomeloidea</taxon>
        <taxon>Cerambycidae</taxon>
        <taxon>Cerambycinae</taxon>
        <taxon>Callichromatini</taxon>
        <taxon>Aromia</taxon>
    </lineage>
</organism>
<name>A0AAV8XX88_9CUCU</name>
<accession>A0AAV8XX88</accession>
<proteinExistence type="predicted"/>
<dbReference type="AlphaFoldDB" id="A0AAV8XX88"/>
<keyword evidence="2" id="KW-1185">Reference proteome</keyword>
<comment type="caution">
    <text evidence="1">The sequence shown here is derived from an EMBL/GenBank/DDBJ whole genome shotgun (WGS) entry which is preliminary data.</text>
</comment>
<evidence type="ECO:0000313" key="2">
    <source>
        <dbReference type="Proteomes" id="UP001162162"/>
    </source>
</evidence>
<dbReference type="Proteomes" id="UP001162162">
    <property type="component" value="Unassembled WGS sequence"/>
</dbReference>
<evidence type="ECO:0000313" key="1">
    <source>
        <dbReference type="EMBL" id="KAJ8943692.1"/>
    </source>
</evidence>
<dbReference type="EMBL" id="JAPWTK010000280">
    <property type="protein sequence ID" value="KAJ8943692.1"/>
    <property type="molecule type" value="Genomic_DNA"/>
</dbReference>
<reference evidence="1" key="1">
    <citation type="journal article" date="2023" name="Insect Mol. Biol.">
        <title>Genome sequencing provides insights into the evolution of gene families encoding plant cell wall-degrading enzymes in longhorned beetles.</title>
        <authorList>
            <person name="Shin N.R."/>
            <person name="Okamura Y."/>
            <person name="Kirsch R."/>
            <person name="Pauchet Y."/>
        </authorList>
    </citation>
    <scope>NUCLEOTIDE SEQUENCE</scope>
    <source>
        <strain evidence="1">AMC_N1</strain>
    </source>
</reference>
<gene>
    <name evidence="1" type="ORF">NQ318_015181</name>
</gene>
<sequence length="131" mass="14223">MPSKNALIRAIPPGGPKWSMYIKGVIANYKGDIPPAFKAVVHSSVPTGEDYPVAQRVVRQTRNTCRYGNLSPLPSTPFTRSDGGDDSCGGEVLPGYLLYLMLPDYTPCGLIIPSKIVGEREEPDRMGLDSK</sequence>
<protein>
    <submittedName>
        <fullName evidence="1">Uncharacterized protein</fullName>
    </submittedName>
</protein>